<protein>
    <submittedName>
        <fullName evidence="2">Uncharacterized protein</fullName>
    </submittedName>
</protein>
<sequence length="153" mass="16659">MKMIGGLEPLCCEDRLREPKASILQLHTFTRTTVKNPNGTARTSEVNHILRRSESRRFGLGPHSDEPSSGTRDLKEVAPEEQCLTLLMNNVSATNLTGKVFSDLELRLGLRLGNRSERLTLAALPPPSSWPAQTAGDRDASGRPAVKSGGWGV</sequence>
<feature type="region of interest" description="Disordered" evidence="1">
    <location>
        <begin position="53"/>
        <end position="77"/>
    </location>
</feature>
<dbReference type="Proteomes" id="UP000233556">
    <property type="component" value="Unassembled WGS sequence"/>
</dbReference>
<reference evidence="3" key="2">
    <citation type="submission" date="2017-12" db="EMBL/GenBank/DDBJ databases">
        <title>Genome sequence of the Bar-tailed Godwit (Limosa lapponica baueri).</title>
        <authorList>
            <person name="Lima N.C.B."/>
            <person name="Parody-Merino A.M."/>
            <person name="Battley P.F."/>
            <person name="Fidler A.E."/>
            <person name="Prosdocimi F."/>
        </authorList>
    </citation>
    <scope>NUCLEOTIDE SEQUENCE [LARGE SCALE GENOMIC DNA]</scope>
</reference>
<accession>A0A2I0TF73</accession>
<gene>
    <name evidence="2" type="ORF">llap_17243</name>
</gene>
<reference evidence="3" key="1">
    <citation type="submission" date="2017-11" db="EMBL/GenBank/DDBJ databases">
        <authorList>
            <person name="Lima N.C."/>
            <person name="Parody-Merino A.M."/>
            <person name="Battley P.F."/>
            <person name="Fidler A.E."/>
            <person name="Prosdocimi F."/>
        </authorList>
    </citation>
    <scope>NUCLEOTIDE SEQUENCE [LARGE SCALE GENOMIC DNA]</scope>
</reference>
<evidence type="ECO:0000313" key="2">
    <source>
        <dbReference type="EMBL" id="PKU32454.1"/>
    </source>
</evidence>
<dbReference type="AlphaFoldDB" id="A0A2I0TF73"/>
<name>A0A2I0TF73_LIMLA</name>
<dbReference type="EMBL" id="KZ511275">
    <property type="protein sequence ID" value="PKU32454.1"/>
    <property type="molecule type" value="Genomic_DNA"/>
</dbReference>
<evidence type="ECO:0000256" key="1">
    <source>
        <dbReference type="SAM" id="MobiDB-lite"/>
    </source>
</evidence>
<keyword evidence="3" id="KW-1185">Reference proteome</keyword>
<evidence type="ECO:0000313" key="3">
    <source>
        <dbReference type="Proteomes" id="UP000233556"/>
    </source>
</evidence>
<organism evidence="2 3">
    <name type="scientific">Limosa lapponica baueri</name>
    <dbReference type="NCBI Taxonomy" id="1758121"/>
    <lineage>
        <taxon>Eukaryota</taxon>
        <taxon>Metazoa</taxon>
        <taxon>Chordata</taxon>
        <taxon>Craniata</taxon>
        <taxon>Vertebrata</taxon>
        <taxon>Euteleostomi</taxon>
        <taxon>Archelosauria</taxon>
        <taxon>Archosauria</taxon>
        <taxon>Dinosauria</taxon>
        <taxon>Saurischia</taxon>
        <taxon>Theropoda</taxon>
        <taxon>Coelurosauria</taxon>
        <taxon>Aves</taxon>
        <taxon>Neognathae</taxon>
        <taxon>Neoaves</taxon>
        <taxon>Charadriiformes</taxon>
        <taxon>Scolopacidae</taxon>
        <taxon>Limosa</taxon>
    </lineage>
</organism>
<feature type="region of interest" description="Disordered" evidence="1">
    <location>
        <begin position="122"/>
        <end position="153"/>
    </location>
</feature>
<proteinExistence type="predicted"/>